<organism evidence="1 2">
    <name type="scientific">Diploptera punctata</name>
    <name type="common">Pacific beetle cockroach</name>
    <dbReference type="NCBI Taxonomy" id="6984"/>
    <lineage>
        <taxon>Eukaryota</taxon>
        <taxon>Metazoa</taxon>
        <taxon>Ecdysozoa</taxon>
        <taxon>Arthropoda</taxon>
        <taxon>Hexapoda</taxon>
        <taxon>Insecta</taxon>
        <taxon>Pterygota</taxon>
        <taxon>Neoptera</taxon>
        <taxon>Polyneoptera</taxon>
        <taxon>Dictyoptera</taxon>
        <taxon>Blattodea</taxon>
        <taxon>Blaberoidea</taxon>
        <taxon>Blaberidae</taxon>
        <taxon>Diplopterinae</taxon>
        <taxon>Diploptera</taxon>
    </lineage>
</organism>
<dbReference type="InterPro" id="IPR032675">
    <property type="entry name" value="LRR_dom_sf"/>
</dbReference>
<sequence length="63" mass="7390">NWIFEVSGNYRTNIADLQGNNLTVIFETDFEDMESLRILQLMDNQIHTIERGAFQDLMAVERL</sequence>
<dbReference type="Pfam" id="PF13855">
    <property type="entry name" value="LRR_8"/>
    <property type="match status" value="1"/>
</dbReference>
<proteinExistence type="predicted"/>
<keyword evidence="2" id="KW-1185">Reference proteome</keyword>
<evidence type="ECO:0000313" key="1">
    <source>
        <dbReference type="EMBL" id="KAJ9579591.1"/>
    </source>
</evidence>
<reference evidence="1" key="1">
    <citation type="journal article" date="2023" name="IScience">
        <title>Live-bearing cockroach genome reveals convergent evolutionary mechanisms linked to viviparity in insects and beyond.</title>
        <authorList>
            <person name="Fouks B."/>
            <person name="Harrison M.C."/>
            <person name="Mikhailova A.A."/>
            <person name="Marchal E."/>
            <person name="English S."/>
            <person name="Carruthers M."/>
            <person name="Jennings E.C."/>
            <person name="Chiamaka E.L."/>
            <person name="Frigard R.A."/>
            <person name="Pippel M."/>
            <person name="Attardo G.M."/>
            <person name="Benoit J.B."/>
            <person name="Bornberg-Bauer E."/>
            <person name="Tobe S.S."/>
        </authorList>
    </citation>
    <scope>NUCLEOTIDE SEQUENCE</scope>
    <source>
        <strain evidence="1">Stay&amp;Tobe</strain>
    </source>
</reference>
<dbReference type="InterPro" id="IPR001611">
    <property type="entry name" value="Leu-rich_rpt"/>
</dbReference>
<gene>
    <name evidence="1" type="ORF">L9F63_004776</name>
</gene>
<dbReference type="Gene3D" id="3.80.10.10">
    <property type="entry name" value="Ribonuclease Inhibitor"/>
    <property type="match status" value="1"/>
</dbReference>
<comment type="caution">
    <text evidence="1">The sequence shown here is derived from an EMBL/GenBank/DDBJ whole genome shotgun (WGS) entry which is preliminary data.</text>
</comment>
<name>A0AAD7ZFJ4_DIPPU</name>
<feature type="non-terminal residue" evidence="1">
    <location>
        <position position="63"/>
    </location>
</feature>
<dbReference type="SUPFAM" id="SSF52058">
    <property type="entry name" value="L domain-like"/>
    <property type="match status" value="1"/>
</dbReference>
<dbReference type="Proteomes" id="UP001233999">
    <property type="component" value="Unassembled WGS sequence"/>
</dbReference>
<reference evidence="1" key="2">
    <citation type="submission" date="2023-05" db="EMBL/GenBank/DDBJ databases">
        <authorList>
            <person name="Fouks B."/>
        </authorList>
    </citation>
    <scope>NUCLEOTIDE SEQUENCE</scope>
    <source>
        <strain evidence="1">Stay&amp;Tobe</strain>
        <tissue evidence="1">Testes</tissue>
    </source>
</reference>
<dbReference type="EMBL" id="JASPKZ010008385">
    <property type="protein sequence ID" value="KAJ9579591.1"/>
    <property type="molecule type" value="Genomic_DNA"/>
</dbReference>
<accession>A0AAD7ZFJ4</accession>
<feature type="non-terminal residue" evidence="1">
    <location>
        <position position="1"/>
    </location>
</feature>
<dbReference type="AlphaFoldDB" id="A0AAD7ZFJ4"/>
<protein>
    <submittedName>
        <fullName evidence="1">Uncharacterized protein</fullName>
    </submittedName>
</protein>
<evidence type="ECO:0000313" key="2">
    <source>
        <dbReference type="Proteomes" id="UP001233999"/>
    </source>
</evidence>